<organism evidence="11 12">
    <name type="scientific">Cellulomonas aerilata</name>
    <dbReference type="NCBI Taxonomy" id="515326"/>
    <lineage>
        <taxon>Bacteria</taxon>
        <taxon>Bacillati</taxon>
        <taxon>Actinomycetota</taxon>
        <taxon>Actinomycetes</taxon>
        <taxon>Micrococcales</taxon>
        <taxon>Cellulomonadaceae</taxon>
        <taxon>Cellulomonas</taxon>
    </lineage>
</organism>
<dbReference type="InterPro" id="IPR020846">
    <property type="entry name" value="MFS_dom"/>
</dbReference>
<evidence type="ECO:0000259" key="10">
    <source>
        <dbReference type="PROSITE" id="PS50850"/>
    </source>
</evidence>
<dbReference type="PROSITE" id="PS50850">
    <property type="entry name" value="MFS"/>
    <property type="match status" value="1"/>
</dbReference>
<protein>
    <recommendedName>
        <fullName evidence="10">Major facilitator superfamily (MFS) profile domain-containing protein</fullName>
    </recommendedName>
</protein>
<feature type="transmembrane region" description="Helical" evidence="9">
    <location>
        <begin position="90"/>
        <end position="109"/>
    </location>
</feature>
<evidence type="ECO:0000256" key="3">
    <source>
        <dbReference type="ARBA" id="ARBA00022448"/>
    </source>
</evidence>
<evidence type="ECO:0000256" key="2">
    <source>
        <dbReference type="ARBA" id="ARBA00006236"/>
    </source>
</evidence>
<dbReference type="GO" id="GO:0042910">
    <property type="term" value="F:xenobiotic transmembrane transporter activity"/>
    <property type="evidence" value="ECO:0007669"/>
    <property type="project" value="InterPro"/>
</dbReference>
<gene>
    <name evidence="11" type="ORF">CAE01nite_31810</name>
</gene>
<sequence length="485" mass="48810">MQTTDPTAASAGLSTRRSSEPADLPDGVPADVPDDRAGDLPAADVRADVRPAEARAAARPDVPADGPASVTTPATPEPAVTAGHRRHRGLVVLLGALAFLPAATTDMYLPSLPEVARDLSTTSAAAQLTISCVLIGGALSQLVVGPLSDRYGRRRPAVLGMAAYVVVALLCVVAATIGQLVALRVLQGVVGAAASVVAMAVIGDRFRGAEAARLMSRLWIAIAVAPILAPLVGSAVADRWGWRAVFVALAVLGALLGLAVARALPETLPADRRTARGLGASVRGYGRLLRDREFVALAVLPGLGLAVIMSYVTGSPFVLQGEYGLTARDFALVFGLGATSMMVGSQLNASLVRRVGPVRLLRAGLPATVVSTGALVAVAATHAGGVVGLIVPLWVTVALLASIISNASALALSRHPERSGTASAVIGSLQGALGGAVSPLVGLLGGTGVVVRGAGGRDQPSVTSAETAPAVSSVKDADVAPAVTR</sequence>
<evidence type="ECO:0000256" key="4">
    <source>
        <dbReference type="ARBA" id="ARBA00022475"/>
    </source>
</evidence>
<dbReference type="Proteomes" id="UP000321181">
    <property type="component" value="Unassembled WGS sequence"/>
</dbReference>
<comment type="subcellular location">
    <subcellularLocation>
        <location evidence="1">Cell membrane</location>
        <topology evidence="1">Multi-pass membrane protein</topology>
    </subcellularLocation>
</comment>
<dbReference type="GO" id="GO:0005886">
    <property type="term" value="C:plasma membrane"/>
    <property type="evidence" value="ECO:0007669"/>
    <property type="project" value="UniProtKB-SubCell"/>
</dbReference>
<dbReference type="AlphaFoldDB" id="A0A512DGB8"/>
<feature type="transmembrane region" description="Helical" evidence="9">
    <location>
        <begin position="294"/>
        <end position="312"/>
    </location>
</feature>
<evidence type="ECO:0000256" key="7">
    <source>
        <dbReference type="ARBA" id="ARBA00023136"/>
    </source>
</evidence>
<feature type="transmembrane region" description="Helical" evidence="9">
    <location>
        <begin position="157"/>
        <end position="182"/>
    </location>
</feature>
<comment type="similarity">
    <text evidence="2">Belongs to the major facilitator superfamily. Bcr/CmlA family.</text>
</comment>
<accession>A0A512DGB8</accession>
<dbReference type="EMBL" id="BJYY01000020">
    <property type="protein sequence ID" value="GEO35456.1"/>
    <property type="molecule type" value="Genomic_DNA"/>
</dbReference>
<dbReference type="GO" id="GO:1990961">
    <property type="term" value="P:xenobiotic detoxification by transmembrane export across the plasma membrane"/>
    <property type="evidence" value="ECO:0007669"/>
    <property type="project" value="InterPro"/>
</dbReference>
<feature type="transmembrane region" description="Helical" evidence="9">
    <location>
        <begin position="389"/>
        <end position="412"/>
    </location>
</feature>
<evidence type="ECO:0000256" key="6">
    <source>
        <dbReference type="ARBA" id="ARBA00022989"/>
    </source>
</evidence>
<feature type="transmembrane region" description="Helical" evidence="9">
    <location>
        <begin position="332"/>
        <end position="351"/>
    </location>
</feature>
<feature type="compositionally biased region" description="Basic and acidic residues" evidence="8">
    <location>
        <begin position="45"/>
        <end position="58"/>
    </location>
</feature>
<name>A0A512DGB8_9CELL</name>
<dbReference type="PANTHER" id="PTHR23502:SF132">
    <property type="entry name" value="POLYAMINE TRANSPORTER 2-RELATED"/>
    <property type="match status" value="1"/>
</dbReference>
<evidence type="ECO:0000256" key="9">
    <source>
        <dbReference type="SAM" id="Phobius"/>
    </source>
</evidence>
<dbReference type="Gene3D" id="1.20.1720.10">
    <property type="entry name" value="Multidrug resistance protein D"/>
    <property type="match status" value="1"/>
</dbReference>
<dbReference type="InterPro" id="IPR005829">
    <property type="entry name" value="Sugar_transporter_CS"/>
</dbReference>
<keyword evidence="3" id="KW-0813">Transport</keyword>
<keyword evidence="12" id="KW-1185">Reference proteome</keyword>
<evidence type="ECO:0000313" key="11">
    <source>
        <dbReference type="EMBL" id="GEO35456.1"/>
    </source>
</evidence>
<dbReference type="InterPro" id="IPR036259">
    <property type="entry name" value="MFS_trans_sf"/>
</dbReference>
<keyword evidence="4" id="KW-1003">Cell membrane</keyword>
<dbReference type="InterPro" id="IPR004812">
    <property type="entry name" value="Efflux_drug-R_Bcr/CmlA"/>
</dbReference>
<keyword evidence="6 9" id="KW-1133">Transmembrane helix</keyword>
<feature type="transmembrane region" description="Helical" evidence="9">
    <location>
        <begin position="188"/>
        <end position="206"/>
    </location>
</feature>
<feature type="compositionally biased region" description="Low complexity" evidence="8">
    <location>
        <begin position="59"/>
        <end position="82"/>
    </location>
</feature>
<feature type="region of interest" description="Disordered" evidence="8">
    <location>
        <begin position="1"/>
        <end position="82"/>
    </location>
</feature>
<evidence type="ECO:0000256" key="5">
    <source>
        <dbReference type="ARBA" id="ARBA00022692"/>
    </source>
</evidence>
<evidence type="ECO:0000313" key="12">
    <source>
        <dbReference type="Proteomes" id="UP000321181"/>
    </source>
</evidence>
<feature type="transmembrane region" description="Helical" evidence="9">
    <location>
        <begin position="363"/>
        <end position="383"/>
    </location>
</feature>
<evidence type="ECO:0000256" key="8">
    <source>
        <dbReference type="SAM" id="MobiDB-lite"/>
    </source>
</evidence>
<feature type="transmembrane region" description="Helical" evidence="9">
    <location>
        <begin position="242"/>
        <end position="264"/>
    </location>
</feature>
<proteinExistence type="inferred from homology"/>
<comment type="caution">
    <text evidence="11">The sequence shown here is derived from an EMBL/GenBank/DDBJ whole genome shotgun (WGS) entry which is preliminary data.</text>
</comment>
<feature type="domain" description="Major facilitator superfamily (MFS) profile" evidence="10">
    <location>
        <begin position="90"/>
        <end position="485"/>
    </location>
</feature>
<keyword evidence="5 9" id="KW-0812">Transmembrane</keyword>
<keyword evidence="7 9" id="KW-0472">Membrane</keyword>
<feature type="transmembrane region" description="Helical" evidence="9">
    <location>
        <begin position="218"/>
        <end position="236"/>
    </location>
</feature>
<dbReference type="NCBIfam" id="TIGR00710">
    <property type="entry name" value="efflux_Bcr_CflA"/>
    <property type="match status" value="1"/>
</dbReference>
<dbReference type="CDD" id="cd17320">
    <property type="entry name" value="MFS_MdfA_MDR_like"/>
    <property type="match status" value="1"/>
</dbReference>
<evidence type="ECO:0000256" key="1">
    <source>
        <dbReference type="ARBA" id="ARBA00004651"/>
    </source>
</evidence>
<dbReference type="PROSITE" id="PS00216">
    <property type="entry name" value="SUGAR_TRANSPORT_1"/>
    <property type="match status" value="1"/>
</dbReference>
<reference evidence="11 12" key="1">
    <citation type="submission" date="2019-07" db="EMBL/GenBank/DDBJ databases">
        <title>Whole genome shotgun sequence of Cellulomonas aerilata NBRC 106308.</title>
        <authorList>
            <person name="Hosoyama A."/>
            <person name="Uohara A."/>
            <person name="Ohji S."/>
            <person name="Ichikawa N."/>
        </authorList>
    </citation>
    <scope>NUCLEOTIDE SEQUENCE [LARGE SCALE GENOMIC DNA]</scope>
    <source>
        <strain evidence="11 12">NBRC 106308</strain>
    </source>
</reference>
<feature type="transmembrane region" description="Helical" evidence="9">
    <location>
        <begin position="124"/>
        <end position="145"/>
    </location>
</feature>
<dbReference type="SUPFAM" id="SSF103473">
    <property type="entry name" value="MFS general substrate transporter"/>
    <property type="match status" value="1"/>
</dbReference>
<dbReference type="RefSeq" id="WP_186816628.1">
    <property type="nucleotide sequence ID" value="NZ_BJYY01000020.1"/>
</dbReference>
<dbReference type="PANTHER" id="PTHR23502">
    <property type="entry name" value="MAJOR FACILITATOR SUPERFAMILY"/>
    <property type="match status" value="1"/>
</dbReference>
<feature type="compositionally biased region" description="Polar residues" evidence="8">
    <location>
        <begin position="1"/>
        <end position="16"/>
    </location>
</feature>
<dbReference type="Pfam" id="PF07690">
    <property type="entry name" value="MFS_1"/>
    <property type="match status" value="1"/>
</dbReference>
<dbReference type="InterPro" id="IPR011701">
    <property type="entry name" value="MFS"/>
</dbReference>